<dbReference type="NCBIfam" id="TIGR01983">
    <property type="entry name" value="UbiG"/>
    <property type="match status" value="1"/>
</dbReference>
<dbReference type="HAMAP" id="MF_00472">
    <property type="entry name" value="UbiG"/>
    <property type="match status" value="1"/>
</dbReference>
<dbReference type="SUPFAM" id="SSF53335">
    <property type="entry name" value="S-adenosyl-L-methionine-dependent methyltransferases"/>
    <property type="match status" value="1"/>
</dbReference>
<keyword evidence="1 6" id="KW-0489">Methyltransferase</keyword>
<evidence type="ECO:0000259" key="5">
    <source>
        <dbReference type="Pfam" id="PF08241"/>
    </source>
</evidence>
<feature type="domain" description="Methyltransferase type 11" evidence="5">
    <location>
        <begin position="85"/>
        <end position="180"/>
    </location>
</feature>
<dbReference type="Pfam" id="PF08241">
    <property type="entry name" value="Methyltransf_11"/>
    <property type="match status" value="1"/>
</dbReference>
<keyword evidence="3" id="KW-0831">Ubiquinone biosynthesis</keyword>
<dbReference type="CDD" id="cd02440">
    <property type="entry name" value="AdoMet_MTases"/>
    <property type="match status" value="1"/>
</dbReference>
<evidence type="ECO:0000256" key="3">
    <source>
        <dbReference type="ARBA" id="ARBA00022688"/>
    </source>
</evidence>
<dbReference type="InterPro" id="IPR029063">
    <property type="entry name" value="SAM-dependent_MTases_sf"/>
</dbReference>
<gene>
    <name evidence="6" type="primary">Ubmt6</name>
</gene>
<accession>A0A1B3PDL7</accession>
<evidence type="ECO:0000256" key="2">
    <source>
        <dbReference type="ARBA" id="ARBA00022679"/>
    </source>
</evidence>
<sequence length="266" mass="29702">MLRKILIKNPSLRLLSTKARNVNESDVNHLSNFADDWWDKNGSMKALHAINQLRVPLVRDGLISTGLIPENKINKPNVLSGIKILEVGCGAGILTEALAKLQATVVALDPSEKLLSAARNHLKDKNFDIEYVCATVEEHSESNQEKYDAVVASEVLEHVPDQKSFLRECVNCMKPGGSIFVTTMNKTQVSYLGGILAAEYILNLVPKGTHDFEKFISPNDVSKILSEYNCNTILVHGFRYEFWQNVAKWQKCDDINYALQAVKNSS</sequence>
<dbReference type="Gene3D" id="3.40.50.150">
    <property type="entry name" value="Vaccinia Virus protein VP39"/>
    <property type="match status" value="1"/>
</dbReference>
<dbReference type="GO" id="GO:0005739">
    <property type="term" value="C:mitochondrion"/>
    <property type="evidence" value="ECO:0007669"/>
    <property type="project" value="TreeGrafter"/>
</dbReference>
<evidence type="ECO:0000256" key="1">
    <source>
        <dbReference type="ARBA" id="ARBA00022603"/>
    </source>
</evidence>
<dbReference type="PANTHER" id="PTHR43464:SF19">
    <property type="entry name" value="UBIQUINONE BIOSYNTHESIS O-METHYLTRANSFERASE, MITOCHONDRIAL"/>
    <property type="match status" value="1"/>
</dbReference>
<evidence type="ECO:0000313" key="6">
    <source>
        <dbReference type="EMBL" id="AOG17816.1"/>
    </source>
</evidence>
<reference evidence="6" key="1">
    <citation type="submission" date="2016-01" db="EMBL/GenBank/DDBJ databases">
        <title>Diversity of S-adenosylmethionine dependent methyltransferases of the cryptobiotic chironomid in relation to desiccation stress resistance.</title>
        <authorList>
            <person name="Deviatiiarov R."/>
            <person name="Gusev O."/>
            <person name="Aupov R."/>
            <person name="Cornette R."/>
            <person name="Kikawada T."/>
        </authorList>
    </citation>
    <scope>NUCLEOTIDE SEQUENCE</scope>
</reference>
<dbReference type="InterPro" id="IPR010233">
    <property type="entry name" value="UbiG_MeTrfase"/>
</dbReference>
<dbReference type="GO" id="GO:0010420">
    <property type="term" value="F:polyprenyldihydroxybenzoate methyltransferase activity"/>
    <property type="evidence" value="ECO:0007669"/>
    <property type="project" value="InterPro"/>
</dbReference>
<protein>
    <submittedName>
        <fullName evidence="6">Putative 3-demethylubiquinone-9 3-methyltransferase</fullName>
    </submittedName>
</protein>
<keyword evidence="4" id="KW-0949">S-adenosyl-L-methionine</keyword>
<name>A0A1B3PDL7_9DIPT</name>
<dbReference type="EMBL" id="KU660018">
    <property type="protein sequence ID" value="AOG17816.1"/>
    <property type="molecule type" value="mRNA"/>
</dbReference>
<keyword evidence="6" id="KW-0830">Ubiquinone</keyword>
<dbReference type="GO" id="GO:0061542">
    <property type="term" value="F:3-demethylubiquinol 3-O-methyltransferase activity"/>
    <property type="evidence" value="ECO:0007669"/>
    <property type="project" value="InterPro"/>
</dbReference>
<evidence type="ECO:0000256" key="4">
    <source>
        <dbReference type="ARBA" id="ARBA00022691"/>
    </source>
</evidence>
<dbReference type="PANTHER" id="PTHR43464">
    <property type="entry name" value="METHYLTRANSFERASE"/>
    <property type="match status" value="1"/>
</dbReference>
<feature type="non-terminal residue" evidence="6">
    <location>
        <position position="266"/>
    </location>
</feature>
<dbReference type="GO" id="GO:0032259">
    <property type="term" value="P:methylation"/>
    <property type="evidence" value="ECO:0007669"/>
    <property type="project" value="UniProtKB-KW"/>
</dbReference>
<dbReference type="InterPro" id="IPR013216">
    <property type="entry name" value="Methyltransf_11"/>
</dbReference>
<organism evidence="6">
    <name type="scientific">Polypedilum nubifer</name>
    <dbReference type="NCBI Taxonomy" id="54969"/>
    <lineage>
        <taxon>Eukaryota</taxon>
        <taxon>Metazoa</taxon>
        <taxon>Ecdysozoa</taxon>
        <taxon>Arthropoda</taxon>
        <taxon>Hexapoda</taxon>
        <taxon>Insecta</taxon>
        <taxon>Pterygota</taxon>
        <taxon>Neoptera</taxon>
        <taxon>Endopterygota</taxon>
        <taxon>Diptera</taxon>
        <taxon>Nematocera</taxon>
        <taxon>Chironomoidea</taxon>
        <taxon>Chironomidae</taxon>
        <taxon>Chironominae</taxon>
        <taxon>Polypedilum</taxon>
        <taxon>Polypedilum</taxon>
    </lineage>
</organism>
<keyword evidence="2 6" id="KW-0808">Transferase</keyword>
<proteinExistence type="evidence at transcript level"/>
<dbReference type="AlphaFoldDB" id="A0A1B3PDL7"/>